<evidence type="ECO:0000256" key="2">
    <source>
        <dbReference type="ARBA" id="ARBA00022692"/>
    </source>
</evidence>
<dbReference type="GO" id="GO:0016020">
    <property type="term" value="C:membrane"/>
    <property type="evidence" value="ECO:0007669"/>
    <property type="project" value="UniProtKB-SubCell"/>
</dbReference>
<dbReference type="GO" id="GO:0005794">
    <property type="term" value="C:Golgi apparatus"/>
    <property type="evidence" value="ECO:0007669"/>
    <property type="project" value="TreeGrafter"/>
</dbReference>
<dbReference type="OrthoDB" id="203742at2759"/>
<dbReference type="PANTHER" id="PTHR19317:SF0">
    <property type="entry name" value="PRENYLATED RAB ACCEPTOR PROTEIN 1"/>
    <property type="match status" value="1"/>
</dbReference>
<sequence length="232" mass="24380">MAELRRRFQAEAAGARQSPGTADPGSGIMGELQSIASELQSLSWRNMRPWGEFFEQFKPPRAWTKEVLDERITTNMLHYRGNYCFVVFGSILVFIVSSPALLLVAAASLALLVFLFPTETSGRAVVVSGRAVSAPERRFIAIVLILTLLATTGAAATLLYASGLAAATCLAHAVFRPRNLKSKFNRLQEEARANAGAGLGSLLSGGGSAQGGDGGGGGAAGLRRGSGQGARR</sequence>
<evidence type="ECO:0000256" key="5">
    <source>
        <dbReference type="RuleBase" id="RU363107"/>
    </source>
</evidence>
<dbReference type="AlphaFoldDB" id="A0A835Z7M0"/>
<gene>
    <name evidence="7" type="ORF">JKP88DRAFT_354309</name>
</gene>
<comment type="caution">
    <text evidence="7">The sequence shown here is derived from an EMBL/GenBank/DDBJ whole genome shotgun (WGS) entry which is preliminary data.</text>
</comment>
<dbReference type="PANTHER" id="PTHR19317">
    <property type="entry name" value="PRENYLATED RAB ACCEPTOR 1-RELATED"/>
    <property type="match status" value="1"/>
</dbReference>
<dbReference type="Proteomes" id="UP000664859">
    <property type="component" value="Unassembled WGS sequence"/>
</dbReference>
<proteinExistence type="inferred from homology"/>
<feature type="region of interest" description="Disordered" evidence="6">
    <location>
        <begin position="206"/>
        <end position="232"/>
    </location>
</feature>
<evidence type="ECO:0000313" key="7">
    <source>
        <dbReference type="EMBL" id="KAG5184849.1"/>
    </source>
</evidence>
<evidence type="ECO:0000256" key="3">
    <source>
        <dbReference type="ARBA" id="ARBA00022989"/>
    </source>
</evidence>
<dbReference type="EMBL" id="JAFCMP010000147">
    <property type="protein sequence ID" value="KAG5184849.1"/>
    <property type="molecule type" value="Genomic_DNA"/>
</dbReference>
<comment type="subcellular location">
    <subcellularLocation>
        <location evidence="1 5">Membrane</location>
        <topology evidence="1 5">Multi-pass membrane protein</topology>
    </subcellularLocation>
</comment>
<evidence type="ECO:0000256" key="4">
    <source>
        <dbReference type="ARBA" id="ARBA00023136"/>
    </source>
</evidence>
<keyword evidence="3 5" id="KW-1133">Transmembrane helix</keyword>
<dbReference type="InterPro" id="IPR004895">
    <property type="entry name" value="Prenylated_rab_accept_PRA1"/>
</dbReference>
<protein>
    <recommendedName>
        <fullName evidence="5">PRA1 family protein</fullName>
    </recommendedName>
</protein>
<dbReference type="Pfam" id="PF03208">
    <property type="entry name" value="PRA1"/>
    <property type="match status" value="1"/>
</dbReference>
<evidence type="ECO:0000313" key="8">
    <source>
        <dbReference type="Proteomes" id="UP000664859"/>
    </source>
</evidence>
<feature type="transmembrane region" description="Helical" evidence="5">
    <location>
        <begin position="83"/>
        <end position="116"/>
    </location>
</feature>
<evidence type="ECO:0000256" key="1">
    <source>
        <dbReference type="ARBA" id="ARBA00004141"/>
    </source>
</evidence>
<name>A0A835Z7M0_9STRA</name>
<accession>A0A835Z7M0</accession>
<keyword evidence="8" id="KW-1185">Reference proteome</keyword>
<feature type="transmembrane region" description="Helical" evidence="5">
    <location>
        <begin position="142"/>
        <end position="175"/>
    </location>
</feature>
<keyword evidence="4 5" id="KW-0472">Membrane</keyword>
<evidence type="ECO:0000256" key="6">
    <source>
        <dbReference type="SAM" id="MobiDB-lite"/>
    </source>
</evidence>
<organism evidence="7 8">
    <name type="scientific">Tribonema minus</name>
    <dbReference type="NCBI Taxonomy" id="303371"/>
    <lineage>
        <taxon>Eukaryota</taxon>
        <taxon>Sar</taxon>
        <taxon>Stramenopiles</taxon>
        <taxon>Ochrophyta</taxon>
        <taxon>PX clade</taxon>
        <taxon>Xanthophyceae</taxon>
        <taxon>Tribonematales</taxon>
        <taxon>Tribonemataceae</taxon>
        <taxon>Tribonema</taxon>
    </lineage>
</organism>
<keyword evidence="2 5" id="KW-0812">Transmembrane</keyword>
<reference evidence="7" key="1">
    <citation type="submission" date="2021-02" db="EMBL/GenBank/DDBJ databases">
        <title>First Annotated Genome of the Yellow-green Alga Tribonema minus.</title>
        <authorList>
            <person name="Mahan K.M."/>
        </authorList>
    </citation>
    <scope>NUCLEOTIDE SEQUENCE</scope>
    <source>
        <strain evidence="7">UTEX B ZZ1240</strain>
    </source>
</reference>
<comment type="similarity">
    <text evidence="5">Belongs to the PRA1 family.</text>
</comment>